<keyword evidence="2" id="KW-1185">Reference proteome</keyword>
<gene>
    <name evidence="1" type="ORF">MRB53_031281</name>
</gene>
<sequence length="76" mass="8382">MQERTCASWTAMIDGYVQVGDVDEAMNLFFTVAAADEKPDAVIAVAMLCACCKTGALELGQWMDKVFDLMQEIKEL</sequence>
<evidence type="ECO:0000313" key="1">
    <source>
        <dbReference type="EMBL" id="KAJ8622752.1"/>
    </source>
</evidence>
<dbReference type="Proteomes" id="UP001234297">
    <property type="component" value="Chromosome 10"/>
</dbReference>
<accession>A0ACC2KNP1</accession>
<evidence type="ECO:0000313" key="2">
    <source>
        <dbReference type="Proteomes" id="UP001234297"/>
    </source>
</evidence>
<organism evidence="1 2">
    <name type="scientific">Persea americana</name>
    <name type="common">Avocado</name>
    <dbReference type="NCBI Taxonomy" id="3435"/>
    <lineage>
        <taxon>Eukaryota</taxon>
        <taxon>Viridiplantae</taxon>
        <taxon>Streptophyta</taxon>
        <taxon>Embryophyta</taxon>
        <taxon>Tracheophyta</taxon>
        <taxon>Spermatophyta</taxon>
        <taxon>Magnoliopsida</taxon>
        <taxon>Magnoliidae</taxon>
        <taxon>Laurales</taxon>
        <taxon>Lauraceae</taxon>
        <taxon>Persea</taxon>
    </lineage>
</organism>
<dbReference type="EMBL" id="CM056818">
    <property type="protein sequence ID" value="KAJ8622752.1"/>
    <property type="molecule type" value="Genomic_DNA"/>
</dbReference>
<name>A0ACC2KNP1_PERAE</name>
<comment type="caution">
    <text evidence="1">The sequence shown here is derived from an EMBL/GenBank/DDBJ whole genome shotgun (WGS) entry which is preliminary data.</text>
</comment>
<proteinExistence type="predicted"/>
<reference evidence="1 2" key="1">
    <citation type="journal article" date="2022" name="Hortic Res">
        <title>A haplotype resolved chromosomal level avocado genome allows analysis of novel avocado genes.</title>
        <authorList>
            <person name="Nath O."/>
            <person name="Fletcher S.J."/>
            <person name="Hayward A."/>
            <person name="Shaw L.M."/>
            <person name="Masouleh A.K."/>
            <person name="Furtado A."/>
            <person name="Henry R.J."/>
            <person name="Mitter N."/>
        </authorList>
    </citation>
    <scope>NUCLEOTIDE SEQUENCE [LARGE SCALE GENOMIC DNA]</scope>
    <source>
        <strain evidence="2">cv. Hass</strain>
    </source>
</reference>
<protein>
    <submittedName>
        <fullName evidence="1">Uncharacterized protein</fullName>
    </submittedName>
</protein>